<dbReference type="FunFam" id="2.60.40.60:FF:000059">
    <property type="entry name" value="FAT atypical cadherin 3"/>
    <property type="match status" value="1"/>
</dbReference>
<feature type="domain" description="Cadherin" evidence="20">
    <location>
        <begin position="749"/>
        <end position="853"/>
    </location>
</feature>
<gene>
    <name evidence="21" type="ORF">ElyMa_002735800</name>
</gene>
<comment type="caution">
    <text evidence="15">Lacks conserved residue(s) required for the propagation of feature annotation.</text>
</comment>
<dbReference type="FunFam" id="2.60.40.60:FF:000024">
    <property type="entry name" value="FAT atypical cadherin 3"/>
    <property type="match status" value="1"/>
</dbReference>
<feature type="compositionally biased region" description="Acidic residues" evidence="16">
    <location>
        <begin position="2887"/>
        <end position="2900"/>
    </location>
</feature>
<keyword evidence="13" id="KW-0325">Glycoprotein</keyword>
<keyword evidence="22" id="KW-1185">Reference proteome</keyword>
<feature type="compositionally biased region" description="Polar residues" evidence="16">
    <location>
        <begin position="2867"/>
        <end position="2879"/>
    </location>
</feature>
<dbReference type="PROSITE" id="PS50268">
    <property type="entry name" value="CADHERIN_2"/>
    <property type="match status" value="17"/>
</dbReference>
<dbReference type="SUPFAM" id="SSF57196">
    <property type="entry name" value="EGF/Laminin"/>
    <property type="match status" value="4"/>
</dbReference>
<name>A0AAV4HFI8_9GAST</name>
<evidence type="ECO:0000256" key="6">
    <source>
        <dbReference type="ARBA" id="ARBA00022729"/>
    </source>
</evidence>
<evidence type="ECO:0000256" key="14">
    <source>
        <dbReference type="PROSITE-ProRule" id="PRU00043"/>
    </source>
</evidence>
<feature type="region of interest" description="Disordered" evidence="16">
    <location>
        <begin position="1965"/>
        <end position="1991"/>
    </location>
</feature>
<dbReference type="FunFam" id="2.60.40.60:FF:000021">
    <property type="entry name" value="FAT atypical cadherin 1"/>
    <property type="match status" value="2"/>
</dbReference>
<dbReference type="EMBL" id="BMAT01005613">
    <property type="protein sequence ID" value="GFR97028.1"/>
    <property type="molecule type" value="Genomic_DNA"/>
</dbReference>
<evidence type="ECO:0000256" key="7">
    <source>
        <dbReference type="ARBA" id="ARBA00022737"/>
    </source>
</evidence>
<feature type="domain" description="Cadherin" evidence="20">
    <location>
        <begin position="538"/>
        <end position="646"/>
    </location>
</feature>
<dbReference type="Pfam" id="PF00028">
    <property type="entry name" value="Cadherin"/>
    <property type="match status" value="16"/>
</dbReference>
<feature type="domain" description="Cadherin" evidence="20">
    <location>
        <begin position="358"/>
        <end position="537"/>
    </location>
</feature>
<feature type="domain" description="Cadherin" evidence="20">
    <location>
        <begin position="647"/>
        <end position="748"/>
    </location>
</feature>
<comment type="subcellular location">
    <subcellularLocation>
        <location evidence="1">Cell membrane</location>
        <topology evidence="1">Single-pass type I membrane protein</topology>
    </subcellularLocation>
</comment>
<dbReference type="Pfam" id="PF02210">
    <property type="entry name" value="Laminin_G_2"/>
    <property type="match status" value="1"/>
</dbReference>
<dbReference type="Gene3D" id="2.60.40.60">
    <property type="entry name" value="Cadherins"/>
    <property type="match status" value="19"/>
</dbReference>
<dbReference type="FunFam" id="2.60.40.60:FF:000013">
    <property type="entry name" value="Cadherin EGF LAG seven-pass G-type receptor"/>
    <property type="match status" value="2"/>
</dbReference>
<evidence type="ECO:0000256" key="17">
    <source>
        <dbReference type="SAM" id="Phobius"/>
    </source>
</evidence>
<feature type="region of interest" description="Disordered" evidence="16">
    <location>
        <begin position="3098"/>
        <end position="3122"/>
    </location>
</feature>
<feature type="non-terminal residue" evidence="21">
    <location>
        <position position="1"/>
    </location>
</feature>
<evidence type="ECO:0000313" key="21">
    <source>
        <dbReference type="EMBL" id="GFR97028.1"/>
    </source>
</evidence>
<dbReference type="PRINTS" id="PR00205">
    <property type="entry name" value="CADHERIN"/>
</dbReference>
<feature type="region of interest" description="Disordered" evidence="16">
    <location>
        <begin position="2554"/>
        <end position="2576"/>
    </location>
</feature>
<dbReference type="PANTHER" id="PTHR24028:SF328">
    <property type="entry name" value="CADHERIN-3"/>
    <property type="match status" value="1"/>
</dbReference>
<dbReference type="InterPro" id="IPR020894">
    <property type="entry name" value="Cadherin_CS"/>
</dbReference>
<feature type="compositionally biased region" description="Polar residues" evidence="16">
    <location>
        <begin position="2715"/>
        <end position="2727"/>
    </location>
</feature>
<dbReference type="Proteomes" id="UP000762676">
    <property type="component" value="Unassembled WGS sequence"/>
</dbReference>
<evidence type="ECO:0000256" key="8">
    <source>
        <dbReference type="ARBA" id="ARBA00022837"/>
    </source>
</evidence>
<evidence type="ECO:0000256" key="4">
    <source>
        <dbReference type="ARBA" id="ARBA00022692"/>
    </source>
</evidence>
<dbReference type="SUPFAM" id="SSF49313">
    <property type="entry name" value="Cadherin-like"/>
    <property type="match status" value="18"/>
</dbReference>
<feature type="disulfide bond" evidence="15">
    <location>
        <begin position="2378"/>
        <end position="2387"/>
    </location>
</feature>
<feature type="compositionally biased region" description="Low complexity" evidence="16">
    <location>
        <begin position="2826"/>
        <end position="2836"/>
    </location>
</feature>
<keyword evidence="4 17" id="KW-0812">Transmembrane</keyword>
<reference evidence="21 22" key="1">
    <citation type="journal article" date="2021" name="Elife">
        <title>Chloroplast acquisition without the gene transfer in kleptoplastic sea slugs, Plakobranchus ocellatus.</title>
        <authorList>
            <person name="Maeda T."/>
            <person name="Takahashi S."/>
            <person name="Yoshida T."/>
            <person name="Shimamura S."/>
            <person name="Takaki Y."/>
            <person name="Nagai Y."/>
            <person name="Toyoda A."/>
            <person name="Suzuki Y."/>
            <person name="Arimoto A."/>
            <person name="Ishii H."/>
            <person name="Satoh N."/>
            <person name="Nishiyama T."/>
            <person name="Hasebe M."/>
            <person name="Maruyama T."/>
            <person name="Minagawa J."/>
            <person name="Obokata J."/>
            <person name="Shigenobu S."/>
        </authorList>
    </citation>
    <scope>NUCLEOTIDE SEQUENCE [LARGE SCALE GENOMIC DNA]</scope>
</reference>
<dbReference type="SMART" id="SM00112">
    <property type="entry name" value="CA"/>
    <property type="match status" value="17"/>
</dbReference>
<dbReference type="FunFam" id="2.10.25.10:FF:000012">
    <property type="entry name" value="Delta-like protein"/>
    <property type="match status" value="1"/>
</dbReference>
<feature type="domain" description="Cadherin" evidence="20">
    <location>
        <begin position="4"/>
        <end position="36"/>
    </location>
</feature>
<keyword evidence="10 17" id="KW-1133">Transmembrane helix</keyword>
<dbReference type="CDD" id="cd00054">
    <property type="entry name" value="EGF_CA"/>
    <property type="match status" value="5"/>
</dbReference>
<dbReference type="PROSITE" id="PS01186">
    <property type="entry name" value="EGF_2"/>
    <property type="match status" value="1"/>
</dbReference>
<feature type="domain" description="Cadherin" evidence="20">
    <location>
        <begin position="1181"/>
        <end position="1281"/>
    </location>
</feature>
<feature type="disulfide bond" evidence="15">
    <location>
        <begin position="2419"/>
        <end position="2428"/>
    </location>
</feature>
<dbReference type="GO" id="GO:0005886">
    <property type="term" value="C:plasma membrane"/>
    <property type="evidence" value="ECO:0007669"/>
    <property type="project" value="UniProtKB-SubCell"/>
</dbReference>
<feature type="domain" description="EGF-like" evidence="19">
    <location>
        <begin position="2390"/>
        <end position="2429"/>
    </location>
</feature>
<dbReference type="SMART" id="SM00179">
    <property type="entry name" value="EGF_CA"/>
    <property type="match status" value="3"/>
</dbReference>
<feature type="disulfide bond" evidence="15">
    <location>
        <begin position="2495"/>
        <end position="2504"/>
    </location>
</feature>
<proteinExistence type="predicted"/>
<dbReference type="FunFam" id="2.10.25.10:FF:000173">
    <property type="entry name" value="Neurogenic locus notch protein 2"/>
    <property type="match status" value="1"/>
</dbReference>
<dbReference type="GO" id="GO:0005509">
    <property type="term" value="F:calcium ion binding"/>
    <property type="evidence" value="ECO:0007669"/>
    <property type="project" value="UniProtKB-UniRule"/>
</dbReference>
<keyword evidence="6" id="KW-0732">Signal</keyword>
<feature type="domain" description="EGF-like" evidence="19">
    <location>
        <begin position="2091"/>
        <end position="2128"/>
    </location>
</feature>
<feature type="domain" description="Laminin G" evidence="18">
    <location>
        <begin position="2142"/>
        <end position="2340"/>
    </location>
</feature>
<evidence type="ECO:0000256" key="12">
    <source>
        <dbReference type="ARBA" id="ARBA00023157"/>
    </source>
</evidence>
<dbReference type="InterPro" id="IPR002126">
    <property type="entry name" value="Cadherin-like_dom"/>
</dbReference>
<feature type="domain" description="Cadherin" evidence="20">
    <location>
        <begin position="960"/>
        <end position="1063"/>
    </location>
</feature>
<dbReference type="FunFam" id="2.60.40.60:FF:000123">
    <property type="entry name" value="Protocadherin beta 4"/>
    <property type="match status" value="1"/>
</dbReference>
<keyword evidence="2" id="KW-1003">Cell membrane</keyword>
<feature type="region of interest" description="Disordered" evidence="16">
    <location>
        <begin position="2746"/>
        <end position="2773"/>
    </location>
</feature>
<dbReference type="GO" id="GO:0007156">
    <property type="term" value="P:homophilic cell adhesion via plasma membrane adhesion molecules"/>
    <property type="evidence" value="ECO:0007669"/>
    <property type="project" value="InterPro"/>
</dbReference>
<dbReference type="InterPro" id="IPR001881">
    <property type="entry name" value="EGF-like_Ca-bd_dom"/>
</dbReference>
<feature type="compositionally biased region" description="Basic residues" evidence="16">
    <location>
        <begin position="1975"/>
        <end position="1990"/>
    </location>
</feature>
<dbReference type="FunFam" id="2.60.40.60:FF:000020">
    <property type="entry name" value="Dachsous cadherin-related 1b"/>
    <property type="match status" value="2"/>
</dbReference>
<keyword evidence="11 17" id="KW-0472">Membrane</keyword>
<dbReference type="SMART" id="SM00181">
    <property type="entry name" value="EGF"/>
    <property type="match status" value="5"/>
</dbReference>
<dbReference type="FunFam" id="2.60.40.60:FF:000084">
    <property type="entry name" value="FAT atypical cadherin 3"/>
    <property type="match status" value="1"/>
</dbReference>
<keyword evidence="9" id="KW-0130">Cell adhesion</keyword>
<dbReference type="InterPro" id="IPR001791">
    <property type="entry name" value="Laminin_G"/>
</dbReference>
<organism evidence="21 22">
    <name type="scientific">Elysia marginata</name>
    <dbReference type="NCBI Taxonomy" id="1093978"/>
    <lineage>
        <taxon>Eukaryota</taxon>
        <taxon>Metazoa</taxon>
        <taxon>Spiralia</taxon>
        <taxon>Lophotrochozoa</taxon>
        <taxon>Mollusca</taxon>
        <taxon>Gastropoda</taxon>
        <taxon>Heterobranchia</taxon>
        <taxon>Euthyneura</taxon>
        <taxon>Panpulmonata</taxon>
        <taxon>Sacoglossa</taxon>
        <taxon>Placobranchoidea</taxon>
        <taxon>Plakobranchidae</taxon>
        <taxon>Elysia</taxon>
    </lineage>
</organism>
<comment type="caution">
    <text evidence="21">The sequence shown here is derived from an EMBL/GenBank/DDBJ whole genome shotgun (WGS) entry which is preliminary data.</text>
</comment>
<feature type="domain" description="Cadherin" evidence="20">
    <location>
        <begin position="37"/>
        <end position="153"/>
    </location>
</feature>
<feature type="domain" description="EGF-like" evidence="19">
    <location>
        <begin position="2430"/>
        <end position="2466"/>
    </location>
</feature>
<evidence type="ECO:0000259" key="18">
    <source>
        <dbReference type="PROSITE" id="PS50025"/>
    </source>
</evidence>
<feature type="domain" description="Cadherin" evidence="20">
    <location>
        <begin position="256"/>
        <end position="357"/>
    </location>
</feature>
<feature type="compositionally biased region" description="Polar residues" evidence="16">
    <location>
        <begin position="2642"/>
        <end position="2651"/>
    </location>
</feature>
<evidence type="ECO:0000256" key="11">
    <source>
        <dbReference type="ARBA" id="ARBA00023136"/>
    </source>
</evidence>
<protein>
    <submittedName>
        <fullName evidence="21">Fat cadherin</fullName>
    </submittedName>
</protein>
<feature type="disulfide bond" evidence="15">
    <location>
        <begin position="2456"/>
        <end position="2465"/>
    </location>
</feature>
<dbReference type="FunFam" id="2.60.40.60:FF:000026">
    <property type="entry name" value="FAT atypical cadherin 1"/>
    <property type="match status" value="2"/>
</dbReference>
<evidence type="ECO:0000256" key="9">
    <source>
        <dbReference type="ARBA" id="ARBA00022889"/>
    </source>
</evidence>
<dbReference type="Gene3D" id="2.10.25.10">
    <property type="entry name" value="Laminin"/>
    <property type="match status" value="4"/>
</dbReference>
<feature type="domain" description="Cadherin" evidence="20">
    <location>
        <begin position="1064"/>
        <end position="1176"/>
    </location>
</feature>
<dbReference type="PROSITE" id="PS00022">
    <property type="entry name" value="EGF_1"/>
    <property type="match status" value="5"/>
</dbReference>
<evidence type="ECO:0000256" key="2">
    <source>
        <dbReference type="ARBA" id="ARBA00022475"/>
    </source>
</evidence>
<feature type="domain" description="Cadherin" evidence="20">
    <location>
        <begin position="1702"/>
        <end position="1806"/>
    </location>
</feature>
<dbReference type="Gene3D" id="2.60.120.200">
    <property type="match status" value="1"/>
</dbReference>
<feature type="domain" description="Cadherin" evidence="20">
    <location>
        <begin position="1492"/>
        <end position="1596"/>
    </location>
</feature>
<dbReference type="PROSITE" id="PS50025">
    <property type="entry name" value="LAM_G_DOMAIN"/>
    <property type="match status" value="1"/>
</dbReference>
<feature type="domain" description="EGF-like" evidence="19">
    <location>
        <begin position="2468"/>
        <end position="2505"/>
    </location>
</feature>
<dbReference type="SMART" id="SM00282">
    <property type="entry name" value="LamG"/>
    <property type="match status" value="1"/>
</dbReference>
<keyword evidence="8 14" id="KW-0106">Calcium</keyword>
<evidence type="ECO:0000256" key="1">
    <source>
        <dbReference type="ARBA" id="ARBA00004251"/>
    </source>
</evidence>
<evidence type="ECO:0000256" key="16">
    <source>
        <dbReference type="SAM" id="MobiDB-lite"/>
    </source>
</evidence>
<evidence type="ECO:0000256" key="3">
    <source>
        <dbReference type="ARBA" id="ARBA00022536"/>
    </source>
</evidence>
<feature type="transmembrane region" description="Helical" evidence="17">
    <location>
        <begin position="2522"/>
        <end position="2546"/>
    </location>
</feature>
<keyword evidence="5" id="KW-0479">Metal-binding</keyword>
<dbReference type="InterPro" id="IPR050174">
    <property type="entry name" value="Protocadherin/Cadherin-CA"/>
</dbReference>
<evidence type="ECO:0000256" key="15">
    <source>
        <dbReference type="PROSITE-ProRule" id="PRU00076"/>
    </source>
</evidence>
<dbReference type="FunFam" id="2.60.40.60:FF:000053">
    <property type="entry name" value="FAT atypical cadherin 3"/>
    <property type="match status" value="1"/>
</dbReference>
<dbReference type="SUPFAM" id="SSF49899">
    <property type="entry name" value="Concanavalin A-like lectins/glucanases"/>
    <property type="match status" value="1"/>
</dbReference>
<feature type="domain" description="Cadherin" evidence="20">
    <location>
        <begin position="854"/>
        <end position="959"/>
    </location>
</feature>
<keyword evidence="7" id="KW-0677">Repeat</keyword>
<feature type="compositionally biased region" description="Acidic residues" evidence="16">
    <location>
        <begin position="3098"/>
        <end position="3109"/>
    </location>
</feature>
<evidence type="ECO:0000259" key="20">
    <source>
        <dbReference type="PROSITE" id="PS50268"/>
    </source>
</evidence>
<evidence type="ECO:0000256" key="13">
    <source>
        <dbReference type="ARBA" id="ARBA00023180"/>
    </source>
</evidence>
<dbReference type="CDD" id="cd11304">
    <property type="entry name" value="Cadherin_repeat"/>
    <property type="match status" value="18"/>
</dbReference>
<keyword evidence="3 15" id="KW-0245">EGF-like domain</keyword>
<feature type="region of interest" description="Disordered" evidence="16">
    <location>
        <begin position="2626"/>
        <end position="2651"/>
    </location>
</feature>
<feature type="disulfide bond" evidence="15">
    <location>
        <begin position="2118"/>
        <end position="2127"/>
    </location>
</feature>
<dbReference type="FunFam" id="2.60.40.60:FF:000015">
    <property type="entry name" value="FAT atypical cadherin 1"/>
    <property type="match status" value="2"/>
</dbReference>
<evidence type="ECO:0000256" key="5">
    <source>
        <dbReference type="ARBA" id="ARBA00022723"/>
    </source>
</evidence>
<dbReference type="PROSITE" id="PS50026">
    <property type="entry name" value="EGF_3"/>
    <property type="match status" value="5"/>
</dbReference>
<dbReference type="PROSITE" id="PS00232">
    <property type="entry name" value="CADHERIN_1"/>
    <property type="match status" value="9"/>
</dbReference>
<feature type="domain" description="EGF-like" evidence="19">
    <location>
        <begin position="2351"/>
        <end position="2388"/>
    </location>
</feature>
<dbReference type="InterPro" id="IPR000742">
    <property type="entry name" value="EGF"/>
</dbReference>
<accession>A0AAV4HFI8</accession>
<feature type="domain" description="Cadherin" evidence="20">
    <location>
        <begin position="170"/>
        <end position="255"/>
    </location>
</feature>
<feature type="domain" description="Cadherin" evidence="20">
    <location>
        <begin position="1396"/>
        <end position="1491"/>
    </location>
</feature>
<feature type="region of interest" description="Disordered" evidence="16">
    <location>
        <begin position="2697"/>
        <end position="2727"/>
    </location>
</feature>
<dbReference type="InterPro" id="IPR013320">
    <property type="entry name" value="ConA-like_dom_sf"/>
</dbReference>
<feature type="domain" description="Cadherin" evidence="20">
    <location>
        <begin position="1597"/>
        <end position="1701"/>
    </location>
</feature>
<dbReference type="InterPro" id="IPR015919">
    <property type="entry name" value="Cadherin-like_sf"/>
</dbReference>
<dbReference type="CDD" id="cd00110">
    <property type="entry name" value="LamG"/>
    <property type="match status" value="1"/>
</dbReference>
<feature type="region of interest" description="Disordered" evidence="16">
    <location>
        <begin position="2789"/>
        <end position="2901"/>
    </location>
</feature>
<dbReference type="Pfam" id="PF00008">
    <property type="entry name" value="EGF"/>
    <property type="match status" value="3"/>
</dbReference>
<evidence type="ECO:0000313" key="22">
    <source>
        <dbReference type="Proteomes" id="UP000762676"/>
    </source>
</evidence>
<evidence type="ECO:0000256" key="10">
    <source>
        <dbReference type="ARBA" id="ARBA00022989"/>
    </source>
</evidence>
<dbReference type="PANTHER" id="PTHR24028">
    <property type="entry name" value="CADHERIN-87A"/>
    <property type="match status" value="1"/>
</dbReference>
<sequence length="3122" mass="343061">VQFFNLTITASSIVSAESTVSVLIHILDINDNAPEFSSSTYTGSVSEAALRGSMVLTDDGATGTPLVITASDRDSGVNAHLYYEISEPDARQYFAIDPNTGAIRILASLDYETKKEYSFPVQVHDKGEPQLQAYNSVSVTVHVTDVNDCPPRFDQNTYEALLLLPTYPQVHLLTVNAVDLDSDTANDKPLRYSLATGNEERVFSLDEETGVLAVKNDQPRANSYHLSVAVTDGKHTMTAKLVVSVQHAGESTIKFTQERYFASIPERKPTATQLVIIQPISLERGRHVTFTLLNNHDFFSVGHTSGVLSTTGLEFDREEKDSYTVVVKVDDASAKELSAHVVVQVNVTDENDNLPMFVNLPYHCTVSGEAKQGKVIQKVQAVDPDLGENGRVSYRLADSLEDRFAINTYTQEIIVKHLKREDHNKELVLKVIAQDRGSPPLTAVASVHIHVTDSTSPLFEKHVYSGRVAENAAPHTAILPVQAVSPHGYLSVIGPLDFEMQKQHQLVIRATDIYTGSYAETKVNVEVEDVNDNAPVFASMKYAHTMPESAALGSHVLQVEASDLDSGANALIHYQLAPSMPGNPDVEHFQMDTERGEITLRKALDHETQAEFSFLVVARDGGMPAHSATTTVTVKVLDLNDNTPVFTQPSYDCYISEPASRGQLVFKVIAFDPDETDTAKLTYSIVEGDEHGTFTIDPAIGTISLSEQRRPVLDPAYTLNISVSDGVFTSFTRVAVGVRNANLHSPKFIKDQFTTDVTEGSSYGENNVIVRALAVDSDRGNYGMMSYSILNDEIRNIFSIDADTGDITANRALDREETAQFSFTVSAQDNGGRTGYGKVLVQVRDVNDNMPQFVMREFHAVVPYNADIGTTVLKFEAFDKDEGSNADLLYNIHEDTSISELFDLNMESGELRTKASLEPYENKLYQFFVRVVDKGNPPQESHAPVEILVLGKDDEPPRFRQKERLFIVNENEQVGTIIATVRARGKPGIIHSLVPGFTNATNQPPTFSMSNQGQIQLRRRLDRETTPEYHLTVRAETDGSPPLVDYMKVTVQVGDVNDNLPQFTCSPYEVTVPEDAPAQHSIIQVQALDADVQVISLRYAIYPGSEELSSVFSVNSDSGWITLLTPLDRETRSFYNLSVIVWDTPDRLGRRSDVSLTATTSVLIKVTDINDNAPTFKRGGSVSGYATAVNEGALSGTVLLQLETEDNDLDANADVTYYITEGDHLDQFEVHNTGELFVNRPLDREKIARYRLRIAATDGVHVTFATVTVDVLDDNDNAPVFEQPLYKSTQNEDIAKGTAFLQVKATDADDPSTAHSRITYSLQGSDADMFGIDPNSGVIHTDKSLDRETLPELNFLAVAEDGGGLRATASIIVSLKDVNDNIPVFPEGSLREAYNIKEDAELHTLLTRVAAIDADLGINSHVRYSLVQTGKKVFDIDPDSGIISLKANLDREKNPHYDLTVTAYNVIAPNRVSKATLRVDILDVNDNPPEFERSSYQAAVKESAQVGSFVTRVKATSLDIGINADITYSLVAGNEQGKFAIDPKKGKVTVAEPLDHELSPEFFLTVLATDQGSPPLTASTVLSVNVTDVNDNPPRFSQDAYTLHVSEAAAVGSEIFKVLATDNDSPPNAKITYSIIDGDNSNRFTMDPNKGIMQIKAPLDREKTASYSLVIQAQDSGLQVLFGSAVVSILVDDANDNPPRFSQSVYRGLVQEGRRTGIEILSVSVTDEDLPENGGPFHMEIVEGNQNGEFHIDNTGLISTAGKLSKHVKDIYNLTVRAYDSGKPPLSSEVVVEISVVNDSLHPPKVQKMSVTIRSCAENFFGGVIGQLKAHDLDPYDKLVFTIVSPNSHLFDIHRFDGRLIALTSLDVGHYVVNASVSDGKFTTYARVDVDAVCTSKETLANAVTVQFESLSVEQFYANFKDDFRRVVKRELGVRTSDVEIINVQPSSESMEGMDHVLSANRVSLKPSRSGSHLSGHRVRRSSQGGKKRGQNSNLDVLFAVRKSTNNYFPQKTLERKVKQVLGRIESKLGVAVIGVFSDTCREDSCKIGTCVTKVNFDESTLIPVQVKGAYFVSAQHRYIQQCVCLEGECAQQVCGNTTCTANTVCRQNAFRDFVCQCPEGRTGHNCQDVVPLCSGNSCPIERPMTFAGKSYAKWRLRHSTKKRFSLRLRVRTRQTSAVLMYAKGKVDYSILQATFSKMLGRGVEKSNCHATVSRIERGSLVYKFDCGSGEGHVRIPVALSDGQWHTIMLERNGREAELSLDEAYTVLGVAPGVHAILNVDSEELFFGAEVDVFPNGYRDIGHGFEGCMEDIRVFNIPLPFKGNNYIASALEFEKVQFHCQDYPAPSFSPGGDACSSNPCLNGGQCKPSSLNEYVCICPGEFRGEQCELNPDPCLQNPCLAGGRCEKDSESPNSFLCHCHGSLLGSRCSYGSFCLPNPCLHNGICVEGPNAPLCDCQPGYEGLYCEKTVDLCDPSPCHHGGTCHTMVDGSYFCNCTAEFTGKNCDLTYLVPGRITSSSPTTLYWILGALAIILFIVLVIVLCLLYYRRHRNRREKQHVNRQSRAPTGLPEGLGGTQGLLSGSRCGSGGIRLEDDNVSCGGGGDGLGGSTKGEKMHCKLSNPDLTEAISSLPSKPPPVPTRPASYTPSTHDSYNALNNLDGVRDYGSAADELENSGTGPRGHIPDFYQYVDGYRNPLHSKSAHPMLRATPPPPRSHANSESDSIQKQPWQFEYPNILENYMQGDKKHHNKLASKQMPGLHSPHHSPAPSLTRRAHGSVQVMDAASVSSLPVSESEDDLNGYHWDTSDWAPGPSMPNISEIPTNEILDSPSSSQPSDDCNANARADPFDDNITTRGIYNMSIGDDHSPLLSSDEQNQNQDNVVGRNFHDDDDDEEEEEEEENVISRLEIDDYFDDSEYVGDSEYAENEPYDPDDLPPSYAEHPRYEQFLQNLDDSYEMPEALTHRQPLHYLPDHFSASHQELAIDPLTEDEEERETRERLEAAGLPQAPTLPYYGDVGATMVSSDMAYQFTDEDDERYPRLLPPKEFMTPGYIMTDSFGTDKGQPSNRTSFIDDLSLSMGGFTSNASLSDISGLCEIEDSEINASDTDDENTPCLASGLEQTQL</sequence>
<feature type="domain" description="Cadherin" evidence="20">
    <location>
        <begin position="1282"/>
        <end position="1385"/>
    </location>
</feature>
<evidence type="ECO:0000259" key="19">
    <source>
        <dbReference type="PROSITE" id="PS50026"/>
    </source>
</evidence>
<keyword evidence="12 15" id="KW-1015">Disulfide bond</keyword>